<dbReference type="CDD" id="cd05123">
    <property type="entry name" value="STKc_AGC"/>
    <property type="match status" value="1"/>
</dbReference>
<dbReference type="InterPro" id="IPR017441">
    <property type="entry name" value="Protein_kinase_ATP_BS"/>
</dbReference>
<dbReference type="GO" id="GO:0005524">
    <property type="term" value="F:ATP binding"/>
    <property type="evidence" value="ECO:0007669"/>
    <property type="project" value="UniProtKB-UniRule"/>
</dbReference>
<organism evidence="9 10">
    <name type="scientific">Paramecium pentaurelia</name>
    <dbReference type="NCBI Taxonomy" id="43138"/>
    <lineage>
        <taxon>Eukaryota</taxon>
        <taxon>Sar</taxon>
        <taxon>Alveolata</taxon>
        <taxon>Ciliophora</taxon>
        <taxon>Intramacronucleata</taxon>
        <taxon>Oligohymenophorea</taxon>
        <taxon>Peniculida</taxon>
        <taxon>Parameciidae</taxon>
        <taxon>Paramecium</taxon>
    </lineage>
</organism>
<keyword evidence="4 7" id="KW-0547">Nucleotide-binding</keyword>
<name>A0A8S1W9Q9_9CILI</name>
<evidence type="ECO:0000313" key="9">
    <source>
        <dbReference type="EMBL" id="CAD8185687.1"/>
    </source>
</evidence>
<dbReference type="InterPro" id="IPR045270">
    <property type="entry name" value="STKc_AGC"/>
</dbReference>
<dbReference type="InterPro" id="IPR000719">
    <property type="entry name" value="Prot_kinase_dom"/>
</dbReference>
<evidence type="ECO:0000256" key="3">
    <source>
        <dbReference type="ARBA" id="ARBA00022679"/>
    </source>
</evidence>
<dbReference type="InterPro" id="IPR008271">
    <property type="entry name" value="Ser/Thr_kinase_AS"/>
</dbReference>
<dbReference type="PROSITE" id="PS00107">
    <property type="entry name" value="PROTEIN_KINASE_ATP"/>
    <property type="match status" value="1"/>
</dbReference>
<proteinExistence type="predicted"/>
<comment type="caution">
    <text evidence="9">The sequence shown here is derived from an EMBL/GenBank/DDBJ whole genome shotgun (WGS) entry which is preliminary data.</text>
</comment>
<feature type="domain" description="Protein kinase" evidence="8">
    <location>
        <begin position="165"/>
        <end position="421"/>
    </location>
</feature>
<evidence type="ECO:0000259" key="8">
    <source>
        <dbReference type="PROSITE" id="PS50011"/>
    </source>
</evidence>
<keyword evidence="3" id="KW-0808">Transferase</keyword>
<keyword evidence="5" id="KW-0418">Kinase</keyword>
<sequence>MIIKYNQLNDLKKNKSASNNSELQKYFKEKILIESFNEETRQIIQSQQLLFKNKNIISPKAIQKTSESQMDELQNKSTIQIVFQHEEKLHNFLFAYEATTDQLLQQARKIVPTISAVVTTNSNLAIDYYLQLQNQKLSVFQGRIITVQGVPGLLALKSKTGLRDFIFIKCIGVGGFSRVYLVKKKQSSRFYAMKIIDKKIIIEKKIENIIENERNILAVTQHPFLNKLEYALECPNHLIFITEFCAGGDLLYYLQKYHVFTETQARFYIVEFILGLIYLHQLDIIYRDIKPENILIDITGHIQIADFGLAKPTRNEYAYSFCGSPEYMAPEMLTNQGHNQQLDHYCLGVLLYELVVGQPPFYSEDINKIYENIILKEVEFPKNNTLSNEIKDLIIRLLDKDQKSRIGHQGGLLEILDHKWFENVDLIKFLYRKVTPPFQPDIFKPPALLKEYKDGDLDLIRRLLDRNVQGTTMFQNFYYDQSVELDIRLEQQKFLKFYHQLIEQQNSKMQRRQKIKFMRKSRLV</sequence>
<dbReference type="SMART" id="SM00220">
    <property type="entry name" value="S_TKc"/>
    <property type="match status" value="1"/>
</dbReference>
<evidence type="ECO:0000313" key="10">
    <source>
        <dbReference type="Proteomes" id="UP000689195"/>
    </source>
</evidence>
<dbReference type="PROSITE" id="PS00108">
    <property type="entry name" value="PROTEIN_KINASE_ST"/>
    <property type="match status" value="1"/>
</dbReference>
<evidence type="ECO:0000256" key="2">
    <source>
        <dbReference type="ARBA" id="ARBA00022553"/>
    </source>
</evidence>
<evidence type="ECO:0000256" key="7">
    <source>
        <dbReference type="PROSITE-ProRule" id="PRU10141"/>
    </source>
</evidence>
<dbReference type="OrthoDB" id="289272at2759"/>
<dbReference type="Proteomes" id="UP000689195">
    <property type="component" value="Unassembled WGS sequence"/>
</dbReference>
<accession>A0A8S1W9Q9</accession>
<evidence type="ECO:0000256" key="5">
    <source>
        <dbReference type="ARBA" id="ARBA00022777"/>
    </source>
</evidence>
<protein>
    <recommendedName>
        <fullName evidence="8">Protein kinase domain-containing protein</fullName>
    </recommendedName>
</protein>
<keyword evidence="2" id="KW-0597">Phosphoprotein</keyword>
<dbReference type="FunFam" id="1.10.510.10:FF:000008">
    <property type="entry name" value="Non-specific serine/threonine protein kinase"/>
    <property type="match status" value="1"/>
</dbReference>
<feature type="binding site" evidence="7">
    <location>
        <position position="194"/>
    </location>
    <ligand>
        <name>ATP</name>
        <dbReference type="ChEBI" id="CHEBI:30616"/>
    </ligand>
</feature>
<evidence type="ECO:0000256" key="6">
    <source>
        <dbReference type="ARBA" id="ARBA00022840"/>
    </source>
</evidence>
<dbReference type="PANTHER" id="PTHR24351">
    <property type="entry name" value="RIBOSOMAL PROTEIN S6 KINASE"/>
    <property type="match status" value="1"/>
</dbReference>
<gene>
    <name evidence="9" type="ORF">PPENT_87.1.T0850220</name>
</gene>
<keyword evidence="10" id="KW-1185">Reference proteome</keyword>
<dbReference type="PROSITE" id="PS50011">
    <property type="entry name" value="PROTEIN_KINASE_DOM"/>
    <property type="match status" value="1"/>
</dbReference>
<dbReference type="AlphaFoldDB" id="A0A8S1W9Q9"/>
<keyword evidence="6 7" id="KW-0067">ATP-binding</keyword>
<evidence type="ECO:0000256" key="1">
    <source>
        <dbReference type="ARBA" id="ARBA00022527"/>
    </source>
</evidence>
<dbReference type="EMBL" id="CAJJDO010000085">
    <property type="protein sequence ID" value="CAD8185687.1"/>
    <property type="molecule type" value="Genomic_DNA"/>
</dbReference>
<dbReference type="GO" id="GO:0004674">
    <property type="term" value="F:protein serine/threonine kinase activity"/>
    <property type="evidence" value="ECO:0007669"/>
    <property type="project" value="UniProtKB-KW"/>
</dbReference>
<evidence type="ECO:0000256" key="4">
    <source>
        <dbReference type="ARBA" id="ARBA00022741"/>
    </source>
</evidence>
<dbReference type="Pfam" id="PF00069">
    <property type="entry name" value="Pkinase"/>
    <property type="match status" value="1"/>
</dbReference>
<keyword evidence="1" id="KW-0723">Serine/threonine-protein kinase</keyword>
<reference evidence="9" key="1">
    <citation type="submission" date="2021-01" db="EMBL/GenBank/DDBJ databases">
        <authorList>
            <consortium name="Genoscope - CEA"/>
            <person name="William W."/>
        </authorList>
    </citation>
    <scope>NUCLEOTIDE SEQUENCE</scope>
</reference>